<proteinExistence type="predicted"/>
<accession>A0A543HHL2</accession>
<dbReference type="AlphaFoldDB" id="A0A543HHL2"/>
<keyword evidence="2" id="KW-1185">Reference proteome</keyword>
<protein>
    <recommendedName>
        <fullName evidence="3">Mce-associated membrane protein</fullName>
    </recommendedName>
</protein>
<dbReference type="Proteomes" id="UP000316747">
    <property type="component" value="Unassembled WGS sequence"/>
</dbReference>
<organism evidence="1 2">
    <name type="scientific">Humibacillus xanthopallidus</name>
    <dbReference type="NCBI Taxonomy" id="412689"/>
    <lineage>
        <taxon>Bacteria</taxon>
        <taxon>Bacillati</taxon>
        <taxon>Actinomycetota</taxon>
        <taxon>Actinomycetes</taxon>
        <taxon>Micrococcales</taxon>
        <taxon>Intrasporangiaceae</taxon>
        <taxon>Humibacillus</taxon>
    </lineage>
</organism>
<sequence length="139" mass="15079">MVSRYYRDSVQGLYDPAKTNPSFFEASSIGSALVDNVNALNAAKAQKARLTGETKLKSVQHVDTDLAKDLKASPPTVPVVTFLVCYDVTGVNVLDRSGKSIVPTSRKATGLRLLGVVNYEYPSPDGWRVAYVQPKADKC</sequence>
<name>A0A543HHL2_9MICO</name>
<evidence type="ECO:0000313" key="1">
    <source>
        <dbReference type="EMBL" id="TQM57809.1"/>
    </source>
</evidence>
<evidence type="ECO:0000313" key="2">
    <source>
        <dbReference type="Proteomes" id="UP000316747"/>
    </source>
</evidence>
<comment type="caution">
    <text evidence="1">The sequence shown here is derived from an EMBL/GenBank/DDBJ whole genome shotgun (WGS) entry which is preliminary data.</text>
</comment>
<reference evidence="1 2" key="1">
    <citation type="submission" date="2019-06" db="EMBL/GenBank/DDBJ databases">
        <title>Genome sequencing of plant associated microbes to promote plant fitness in Sorghum bicolor and Oryza sativa.</title>
        <authorList>
            <person name="Coleman-Derr D."/>
        </authorList>
    </citation>
    <scope>NUCLEOTIDE SEQUENCE [LARGE SCALE GENOMIC DNA]</scope>
    <source>
        <strain evidence="1 2">KV-663</strain>
    </source>
</reference>
<dbReference type="EMBL" id="VFPM01000003">
    <property type="protein sequence ID" value="TQM57809.1"/>
    <property type="molecule type" value="Genomic_DNA"/>
</dbReference>
<gene>
    <name evidence="1" type="ORF">FBY41_3144</name>
</gene>
<evidence type="ECO:0008006" key="3">
    <source>
        <dbReference type="Google" id="ProtNLM"/>
    </source>
</evidence>